<keyword evidence="1" id="KW-0472">Membrane</keyword>
<evidence type="ECO:0000313" key="2">
    <source>
        <dbReference type="EMBL" id="EGC36152.1"/>
    </source>
</evidence>
<dbReference type="VEuPathDB" id="AmoebaDB:DICPUDRAFT_91895"/>
<proteinExistence type="predicted"/>
<dbReference type="Proteomes" id="UP000001064">
    <property type="component" value="Unassembled WGS sequence"/>
</dbReference>
<accession>F0ZIU8</accession>
<dbReference type="RefSeq" id="XP_003287345.1">
    <property type="nucleotide sequence ID" value="XM_003287297.1"/>
</dbReference>
<sequence>MIRVCYLGLNRFNYDMLDSNIEFVNQSLKIFKNDRDFFYYSCVFNIYKNDYTNVYCNSSNIIKTIPKDIINSREIFLYYKTLSSNFELFEDSDLQDSFKNQLLNEISKDSLEFANCDNFETKLKNEKATNNNKNKNNSNNEFILYSPFIIDFYSLVSFSFYLISINNKNNNNNMEEEDASSNKKGDNNINNYKLSIEYYNLACNYHNQLKSKLQSKTTNQEDQLLSKELYVKRIDYLESILSKLKIFLNQ</sequence>
<gene>
    <name evidence="2" type="ORF">DICPUDRAFT_91895</name>
</gene>
<keyword evidence="3" id="KW-1185">Reference proteome</keyword>
<keyword evidence="1" id="KW-0812">Transmembrane</keyword>
<organism evidence="2 3">
    <name type="scientific">Dictyostelium purpureum</name>
    <name type="common">Slime mold</name>
    <dbReference type="NCBI Taxonomy" id="5786"/>
    <lineage>
        <taxon>Eukaryota</taxon>
        <taxon>Amoebozoa</taxon>
        <taxon>Evosea</taxon>
        <taxon>Eumycetozoa</taxon>
        <taxon>Dictyostelia</taxon>
        <taxon>Dictyosteliales</taxon>
        <taxon>Dictyosteliaceae</taxon>
        <taxon>Dictyostelium</taxon>
    </lineage>
</organism>
<dbReference type="AlphaFoldDB" id="F0ZIU8"/>
<evidence type="ECO:0000313" key="3">
    <source>
        <dbReference type="Proteomes" id="UP000001064"/>
    </source>
</evidence>
<dbReference type="InParanoid" id="F0ZIU8"/>
<reference evidence="3" key="1">
    <citation type="journal article" date="2011" name="Genome Biol.">
        <title>Comparative genomics of the social amoebae Dictyostelium discoideum and Dictyostelium purpureum.</title>
        <authorList>
            <consortium name="US DOE Joint Genome Institute (JGI-PGF)"/>
            <person name="Sucgang R."/>
            <person name="Kuo A."/>
            <person name="Tian X."/>
            <person name="Salerno W."/>
            <person name="Parikh A."/>
            <person name="Feasley C.L."/>
            <person name="Dalin E."/>
            <person name="Tu H."/>
            <person name="Huang E."/>
            <person name="Barry K."/>
            <person name="Lindquist E."/>
            <person name="Shapiro H."/>
            <person name="Bruce D."/>
            <person name="Schmutz J."/>
            <person name="Salamov A."/>
            <person name="Fey P."/>
            <person name="Gaudet P."/>
            <person name="Anjard C."/>
            <person name="Babu M.M."/>
            <person name="Basu S."/>
            <person name="Bushmanova Y."/>
            <person name="van der Wel H."/>
            <person name="Katoh-Kurasawa M."/>
            <person name="Dinh C."/>
            <person name="Coutinho P.M."/>
            <person name="Saito T."/>
            <person name="Elias M."/>
            <person name="Schaap P."/>
            <person name="Kay R.R."/>
            <person name="Henrissat B."/>
            <person name="Eichinger L."/>
            <person name="Rivero F."/>
            <person name="Putnam N.H."/>
            <person name="West C.M."/>
            <person name="Loomis W.F."/>
            <person name="Chisholm R.L."/>
            <person name="Shaulsky G."/>
            <person name="Strassmann J.E."/>
            <person name="Queller D.C."/>
            <person name="Kuspa A."/>
            <person name="Grigoriev I.V."/>
        </authorList>
    </citation>
    <scope>NUCLEOTIDE SEQUENCE [LARGE SCALE GENOMIC DNA]</scope>
    <source>
        <strain evidence="3">QSDP1</strain>
    </source>
</reference>
<feature type="transmembrane region" description="Helical" evidence="1">
    <location>
        <begin position="142"/>
        <end position="163"/>
    </location>
</feature>
<dbReference type="EMBL" id="GL871036">
    <property type="protein sequence ID" value="EGC36152.1"/>
    <property type="molecule type" value="Genomic_DNA"/>
</dbReference>
<evidence type="ECO:0000256" key="1">
    <source>
        <dbReference type="SAM" id="Phobius"/>
    </source>
</evidence>
<protein>
    <submittedName>
        <fullName evidence="2">Uncharacterized protein</fullName>
    </submittedName>
</protein>
<keyword evidence="1" id="KW-1133">Transmembrane helix</keyword>
<name>F0ZIU8_DICPU</name>
<dbReference type="GeneID" id="10501218"/>
<dbReference type="KEGG" id="dpp:DICPUDRAFT_91895"/>